<dbReference type="Pfam" id="PF02801">
    <property type="entry name" value="Ketoacyl-synt_C"/>
    <property type="match status" value="1"/>
</dbReference>
<dbReference type="RefSeq" id="WP_201686371.1">
    <property type="nucleotide sequence ID" value="NZ_JAEQNA010000012.1"/>
</dbReference>
<dbReference type="CDD" id="cd01287">
    <property type="entry name" value="FabA"/>
    <property type="match status" value="1"/>
</dbReference>
<dbReference type="InterPro" id="IPR001227">
    <property type="entry name" value="Ac_transferase_dom_sf"/>
</dbReference>
<dbReference type="PANTHER" id="PTHR43074">
    <property type="entry name" value="OMEGA-3 POLYUNSATURATED FATTY ACID SYNTHASE PFAB-RELATED"/>
    <property type="match status" value="1"/>
</dbReference>
<feature type="compositionally biased region" description="Low complexity" evidence="9">
    <location>
        <begin position="1248"/>
        <end position="1260"/>
    </location>
</feature>
<dbReference type="Proteomes" id="UP000613011">
    <property type="component" value="Unassembled WGS sequence"/>
</dbReference>
<organism evidence="11 12">
    <name type="scientific">Ramlibacter aurantiacus</name>
    <dbReference type="NCBI Taxonomy" id="2801330"/>
    <lineage>
        <taxon>Bacteria</taxon>
        <taxon>Pseudomonadati</taxon>
        <taxon>Pseudomonadota</taxon>
        <taxon>Betaproteobacteria</taxon>
        <taxon>Burkholderiales</taxon>
        <taxon>Comamonadaceae</taxon>
        <taxon>Ramlibacter</taxon>
    </lineage>
</organism>
<keyword evidence="7" id="KW-0456">Lyase</keyword>
<dbReference type="GO" id="GO:0005737">
    <property type="term" value="C:cytoplasm"/>
    <property type="evidence" value="ECO:0007669"/>
    <property type="project" value="InterPro"/>
</dbReference>
<proteinExistence type="inferred from homology"/>
<sequence length="2074" mass="222435">MPQPPIAIVGRGCVLPGADSPAALSQHVRAGSDLLSRPPQGAWPMDPALITLDANGIRWSDRGGYVDGFEFDPTGFAVDPEVLLQADRCAHWVLHASRQALREAGHDCARGHPRTGAILGHLCLPLPSLVRDATSTWMRRWAEQQGLAELLGELNADPVVPENRYMAALPTRLLVRALGLGAEAFTLDAACASSLYALKLACDALAHGRADLMLAGAACGTDAMFLHIGFRALKALSPTGQSRPFHREANGLVPSHGAVILALKRLADAEAAGDRILGVVRAIGLSNDGGAGGLLVPSSEGQVRCMRQALDRAAMSPADVGLLECHATGTPVGDAVELASIRTVYGEVGTMPIGSIKSQIGHPLAVSGAAGILKILGGFEAGMLPASAPVDDPLPGLAEAPVRLVTREEPWAADRPWVAAVSSFGFGGNNAHVILQAYQGRQSHPVAIAPAPGIPSPLAIIGVGVIAAAAADTACFARSLVGGHSALTDDAQLGRCGVAAPFDLKPSEIRFPPRDLADSLPQQVVLLRAASEALATVRKLPNERTGVLTGMECDAEIARQLARELVPARLRDWSIANGPDLSDEWLQQARNAFAAPLKASVVTGSLPNIVPNRLNAQFKLAGFGYSVFADELSGLRALDIAARALRDGELDAAIVTAVDLCCEPVSAATTKALSGPGRAVPGDAVVALVLKRLDDARRDGETVFAVLEAEPPSGPSTALSQPLLLGDAPGALQLAHRYGHAHAASGLLHVAAAAIACQHRARLTSQATVPWLPGTRRTACVDVRSQDGQQAIVHMSAEPAGALPASPSDAAPRIWAVAAADRQALAAALSAESWAGEGPARLAFVASAGADFERQHRACLDFLRGPAAAVVPPGMAFHATPLAGDVAAVYTAAGAAYRGMGRELLLACPDLVEHAATRLGNVQAGCDWMYDGSGHEPTPLEQLAGCSLLSQVHAELSTQVLKLQPQAAIGLSSGETNAIVGLGAWSGVEGLFDGLAPLYANGLGGRFELLRQAWQDPQAQWAAWAIALPPERVREALRDERHAYLTMIYGPSACAIGGESKALDRVVARLGGSHATRVAHDVAVHCPELLQVRDTWRALHHRSTRELADVRFYTAAACHTYRAEADRIADALLEMASGPVDFHAMVERAWQDGVRVFVEHGPRDLCTRWITDILRGREHLAVALDADARQPVRNALAAAAHLWAAGVPVDLKAFNDRLGGAAAKAAPSTGGVRFASHMPPIELPAWPPGHTAPGAATAEPRSPRSATLLHPESDMNALVRTAVETTPPPLWSRSDLEEMSHGRLSKFFGPRFEVQDGYERQVRMPMPPLLMADRVMEIEGEPGSMGLGRIVTETDITLDSWYLHEGSMPAGLEVEAGQADLLLISYLGADLFNKGERVYRLLGCEMTFNGEQRPRIGDTLRYEIKVTGHARTGDVRLFFFQYDSYLNGELRLSVRNGRAGFFTENELENAGGVIWDPATDGPDPSQQHVAMPPVNPARSFSREQVRAFAEGRPYECFGRGFETTASHHRTPRIQGGDMQLFQDVEELDPHGGPWGRGYLRGTYAIRGDEWFFPGHFKNDPTMPGTLMCEAGVQLMAFYFAALGYTRERDGWTFEMVPGATFKAVCRGQVVPSARHMSYEILVRAIEGGDIPTLWADVLLTVDGRKAFHGRNLGLRLWPGFPLKRTVASVLPAGARPPAVVDGFTFDHASLLHCATGQPSLAFGPRFTDFDSTRTLPRLPAPPYHFMSRITRCEGQMAAMLVGTTVEVEYDIPTQAWYYDDGDGSTMPYAVLMEAALQPCGWLTAYMGVPLQCETDLRFRNLDGDGTLMRPVRRGDGILRTTARCTSIARNGNTFIESFDVECRVGDAVVYVLKTTFGHFTQESLAQQVGIPATAQERHAIENVEPRQQIDLHQAGDAPTLPRLAHGQLLMLDRVTGYSPKGGASGRGRLVAEFDVNPAAWFFKAHFYRDPVQPGSLGVEAMIQLLQFHMRDRGLAAGMRLPVFEPVAVGQRLLWKYRGQVLPTNRKVTVELEVSEEGRDEAGPWLRANAWLWVDGTRIYQAKGLTMRIVEGATS</sequence>
<dbReference type="Pfam" id="PF16197">
    <property type="entry name" value="KAsynt_C_assoc"/>
    <property type="match status" value="1"/>
</dbReference>
<comment type="similarity">
    <text evidence="2">Belongs to the thioester dehydratase family. FabA subfamily.</text>
</comment>
<dbReference type="Gene3D" id="3.40.47.10">
    <property type="match status" value="2"/>
</dbReference>
<dbReference type="InterPro" id="IPR032821">
    <property type="entry name" value="PKS_assoc"/>
</dbReference>
<evidence type="ECO:0000256" key="4">
    <source>
        <dbReference type="ARBA" id="ARBA00022832"/>
    </source>
</evidence>
<comment type="caution">
    <text evidence="11">The sequence shown here is derived from an EMBL/GenBank/DDBJ whole genome shotgun (WGS) entry which is preliminary data.</text>
</comment>
<dbReference type="PROSITE" id="PS52004">
    <property type="entry name" value="KS3_2"/>
    <property type="match status" value="1"/>
</dbReference>
<dbReference type="Gene3D" id="3.10.129.10">
    <property type="entry name" value="Hotdog Thioesterase"/>
    <property type="match status" value="4"/>
</dbReference>
<dbReference type="InterPro" id="IPR016039">
    <property type="entry name" value="Thiolase-like"/>
</dbReference>
<dbReference type="InterPro" id="IPR013114">
    <property type="entry name" value="FabA_FabZ"/>
</dbReference>
<dbReference type="PANTHER" id="PTHR43074:SF1">
    <property type="entry name" value="BETA-KETOACYL SYNTHASE FAMILY PROTEIN-RELATED"/>
    <property type="match status" value="1"/>
</dbReference>
<name>A0A937D7E1_9BURK</name>
<evidence type="ECO:0000313" key="12">
    <source>
        <dbReference type="Proteomes" id="UP000613011"/>
    </source>
</evidence>
<accession>A0A937D7E1</accession>
<comment type="similarity">
    <text evidence="8">Belongs to the thiolase-like superfamily. Beta-ketoacyl-ACP synthases family.</text>
</comment>
<keyword evidence="5" id="KW-0443">Lipid metabolism</keyword>
<dbReference type="InterPro" id="IPR029069">
    <property type="entry name" value="HotDog_dom_sf"/>
</dbReference>
<comment type="pathway">
    <text evidence="1">Lipid metabolism; fatty acid biosynthesis.</text>
</comment>
<dbReference type="SUPFAM" id="SSF53901">
    <property type="entry name" value="Thiolase-like"/>
    <property type="match status" value="3"/>
</dbReference>
<dbReference type="Pfam" id="PF00109">
    <property type="entry name" value="ketoacyl-synt"/>
    <property type="match status" value="2"/>
</dbReference>
<dbReference type="Gene3D" id="3.40.366.10">
    <property type="entry name" value="Malonyl-Coenzyme A Acyl Carrier Protein, domain 2"/>
    <property type="match status" value="1"/>
</dbReference>
<dbReference type="InterPro" id="IPR016035">
    <property type="entry name" value="Acyl_Trfase/lysoPLipase"/>
</dbReference>
<evidence type="ECO:0000313" key="11">
    <source>
        <dbReference type="EMBL" id="MBL0423232.1"/>
    </source>
</evidence>
<evidence type="ECO:0000256" key="8">
    <source>
        <dbReference type="RuleBase" id="RU003694"/>
    </source>
</evidence>
<dbReference type="GO" id="GO:0006633">
    <property type="term" value="P:fatty acid biosynthetic process"/>
    <property type="evidence" value="ECO:0007669"/>
    <property type="project" value="UniProtKB-KW"/>
</dbReference>
<reference evidence="11" key="1">
    <citation type="submission" date="2021-01" db="EMBL/GenBank/DDBJ databases">
        <title>Ramlibacter sp. strain AW1 16S ribosomal RNA gene Genome sequencing and assembly.</title>
        <authorList>
            <person name="Kang M."/>
        </authorList>
    </citation>
    <scope>NUCLEOTIDE SEQUENCE</scope>
    <source>
        <strain evidence="11">AW1</strain>
    </source>
</reference>
<keyword evidence="12" id="KW-1185">Reference proteome</keyword>
<dbReference type="SUPFAM" id="SSF52151">
    <property type="entry name" value="FabD/lysophospholipase-like"/>
    <property type="match status" value="1"/>
</dbReference>
<dbReference type="InterPro" id="IPR010083">
    <property type="entry name" value="FabA"/>
</dbReference>
<dbReference type="InterPro" id="IPR020841">
    <property type="entry name" value="PKS_Beta-ketoAc_synthase_dom"/>
</dbReference>
<gene>
    <name evidence="11" type="ORF">JI739_23045</name>
</gene>
<dbReference type="InterPro" id="IPR014043">
    <property type="entry name" value="Acyl_transferase_dom"/>
</dbReference>
<dbReference type="InterPro" id="IPR014031">
    <property type="entry name" value="Ketoacyl_synth_C"/>
</dbReference>
<evidence type="ECO:0000256" key="6">
    <source>
        <dbReference type="ARBA" id="ARBA00023160"/>
    </source>
</evidence>
<evidence type="ECO:0000256" key="7">
    <source>
        <dbReference type="ARBA" id="ARBA00023239"/>
    </source>
</evidence>
<keyword evidence="3" id="KW-0444">Lipid biosynthesis</keyword>
<dbReference type="SUPFAM" id="SSF54637">
    <property type="entry name" value="Thioesterase/thiol ester dehydrase-isomerase"/>
    <property type="match status" value="4"/>
</dbReference>
<keyword evidence="6" id="KW-0275">Fatty acid biosynthesis</keyword>
<dbReference type="GO" id="GO:0019171">
    <property type="term" value="F:(3R)-hydroxyacyl-[acyl-carrier-protein] dehydratase activity"/>
    <property type="evidence" value="ECO:0007669"/>
    <property type="project" value="InterPro"/>
</dbReference>
<dbReference type="CDD" id="cd00833">
    <property type="entry name" value="PKS"/>
    <property type="match status" value="1"/>
</dbReference>
<dbReference type="InterPro" id="IPR052568">
    <property type="entry name" value="PKS-FAS_Synthase"/>
</dbReference>
<dbReference type="SMART" id="SM00827">
    <property type="entry name" value="PKS_AT"/>
    <property type="match status" value="1"/>
</dbReference>
<dbReference type="Gene3D" id="3.30.70.250">
    <property type="entry name" value="Malonyl-CoA ACP transacylase, ACP-binding"/>
    <property type="match status" value="1"/>
</dbReference>
<evidence type="ECO:0000256" key="3">
    <source>
        <dbReference type="ARBA" id="ARBA00022516"/>
    </source>
</evidence>
<evidence type="ECO:0000259" key="10">
    <source>
        <dbReference type="PROSITE" id="PS52004"/>
    </source>
</evidence>
<protein>
    <recommendedName>
        <fullName evidence="10">Ketosynthase family 3 (KS3) domain-containing protein</fullName>
    </recommendedName>
</protein>
<dbReference type="EMBL" id="JAEQNA010000012">
    <property type="protein sequence ID" value="MBL0423232.1"/>
    <property type="molecule type" value="Genomic_DNA"/>
</dbReference>
<feature type="domain" description="Ketosynthase family 3 (KS3)" evidence="10">
    <location>
        <begin position="3"/>
        <end position="437"/>
    </location>
</feature>
<evidence type="ECO:0000256" key="2">
    <source>
        <dbReference type="ARBA" id="ARBA00006714"/>
    </source>
</evidence>
<evidence type="ECO:0000256" key="5">
    <source>
        <dbReference type="ARBA" id="ARBA00023098"/>
    </source>
</evidence>
<dbReference type="SMART" id="SM00825">
    <property type="entry name" value="PKS_KS"/>
    <property type="match status" value="1"/>
</dbReference>
<keyword evidence="8" id="KW-0808">Transferase</keyword>
<feature type="region of interest" description="Disordered" evidence="9">
    <location>
        <begin position="1242"/>
        <end position="1267"/>
    </location>
</feature>
<evidence type="ECO:0000256" key="9">
    <source>
        <dbReference type="SAM" id="MobiDB-lite"/>
    </source>
</evidence>
<evidence type="ECO:0000256" key="1">
    <source>
        <dbReference type="ARBA" id="ARBA00005194"/>
    </source>
</evidence>
<dbReference type="InterPro" id="IPR014030">
    <property type="entry name" value="Ketoacyl_synth_N"/>
</dbReference>
<keyword evidence="4" id="KW-0276">Fatty acid metabolism</keyword>
<dbReference type="Pfam" id="PF07977">
    <property type="entry name" value="FabA"/>
    <property type="match status" value="3"/>
</dbReference>
<dbReference type="GO" id="GO:0016746">
    <property type="term" value="F:acyltransferase activity"/>
    <property type="evidence" value="ECO:0007669"/>
    <property type="project" value="InterPro"/>
</dbReference>